<protein>
    <submittedName>
        <fullName evidence="1">Uncharacterized protein</fullName>
    </submittedName>
</protein>
<sequence>MTGRVIQVSSLSNFHMAWHTSVFCGHMDKLVCMPYFDTA</sequence>
<proteinExistence type="predicted"/>
<name>A0A0B0P7X3_GOSAR</name>
<keyword evidence="2" id="KW-1185">Reference proteome</keyword>
<gene>
    <name evidence="1" type="ORF">F383_10724</name>
</gene>
<reference evidence="2" key="1">
    <citation type="submission" date="2014-09" db="EMBL/GenBank/DDBJ databases">
        <authorList>
            <person name="Mudge J."/>
            <person name="Ramaraj T."/>
            <person name="Lindquist I.E."/>
            <person name="Bharti A.K."/>
            <person name="Sundararajan A."/>
            <person name="Cameron C.T."/>
            <person name="Woodward J.E."/>
            <person name="May G.D."/>
            <person name="Brubaker C."/>
            <person name="Broadhvest J."/>
            <person name="Wilkins T.A."/>
        </authorList>
    </citation>
    <scope>NUCLEOTIDE SEQUENCE</scope>
    <source>
        <strain evidence="2">cv. AKA8401</strain>
    </source>
</reference>
<evidence type="ECO:0000313" key="1">
    <source>
        <dbReference type="EMBL" id="KHG21160.1"/>
    </source>
</evidence>
<dbReference type="Proteomes" id="UP000032142">
    <property type="component" value="Unassembled WGS sequence"/>
</dbReference>
<evidence type="ECO:0000313" key="2">
    <source>
        <dbReference type="Proteomes" id="UP000032142"/>
    </source>
</evidence>
<dbReference type="AlphaFoldDB" id="A0A0B0P7X3"/>
<organism evidence="1 2">
    <name type="scientific">Gossypium arboreum</name>
    <name type="common">Tree cotton</name>
    <name type="synonym">Gossypium nanking</name>
    <dbReference type="NCBI Taxonomy" id="29729"/>
    <lineage>
        <taxon>Eukaryota</taxon>
        <taxon>Viridiplantae</taxon>
        <taxon>Streptophyta</taxon>
        <taxon>Embryophyta</taxon>
        <taxon>Tracheophyta</taxon>
        <taxon>Spermatophyta</taxon>
        <taxon>Magnoliopsida</taxon>
        <taxon>eudicotyledons</taxon>
        <taxon>Gunneridae</taxon>
        <taxon>Pentapetalae</taxon>
        <taxon>rosids</taxon>
        <taxon>malvids</taxon>
        <taxon>Malvales</taxon>
        <taxon>Malvaceae</taxon>
        <taxon>Malvoideae</taxon>
        <taxon>Gossypium</taxon>
    </lineage>
</organism>
<dbReference type="EMBL" id="KN417716">
    <property type="protein sequence ID" value="KHG21160.1"/>
    <property type="molecule type" value="Genomic_DNA"/>
</dbReference>
<accession>A0A0B0P7X3</accession>